<dbReference type="KEGG" id="mmav:RE476_02625"/>
<dbReference type="GeneID" id="84229000"/>
<sequence>MASVSYIGTGTFADGYAVTLSPGLPAGWQEGDLLLLFQLAKQTHNATPSGWTTFVATVYGTGEVSCWIKISWKIATSDETAPEFYGGGSSSIGQVIAFRGINPSAPINVFQHWPAIGSASPLTIGGQTTTVDGCKPLWVVAANDNYTYSGWTSQNMTVTEAVDDATAGTGSDSYGISLTIGVGDSIVDPAGSTGTANVTPKKYDRGFNGTVIALTPAPTPTIDSISATSGSLASVDTTAVTIGTVATTAGAIGSTINPDETTSVEIAAQASIDYEMSAGISIQASSRSFIIAEILDEEDIPHLLANSMSQAAVDISQYGLHQTTRTSASIVAATIHEFIDIQATAGSIAGETARDNMATIVAPAQSTGTAWYTELMAIAAGGGGGIADIKTGLRYSPADYLTTDDRIGTASVVKA</sequence>
<dbReference type="RefSeq" id="WP_309308848.1">
    <property type="nucleotide sequence ID" value="NZ_CP133594.1"/>
</dbReference>
<dbReference type="EMBL" id="CP133594">
    <property type="protein sequence ID" value="WMW22733.1"/>
    <property type="molecule type" value="Genomic_DNA"/>
</dbReference>
<reference evidence="1" key="1">
    <citation type="submission" date="2023-08" db="EMBL/GenBank/DDBJ databases">
        <title>Methanolobus mangrovi sp. nov. and Methanolobus sediminis sp. nov, two novel methylotrophic methanogens isolated from mangrove sediments in China.</title>
        <authorList>
            <person name="Zhou J."/>
        </authorList>
    </citation>
    <scope>NUCLEOTIDE SEQUENCE</scope>
    <source>
        <strain evidence="1">FTZ2</strain>
    </source>
</reference>
<evidence type="ECO:0000313" key="1">
    <source>
        <dbReference type="EMBL" id="WMW22733.1"/>
    </source>
</evidence>
<gene>
    <name evidence="1" type="ORF">RE476_02625</name>
</gene>
<evidence type="ECO:0000313" key="2">
    <source>
        <dbReference type="Proteomes" id="UP001183006"/>
    </source>
</evidence>
<dbReference type="AlphaFoldDB" id="A0AA51UGV7"/>
<dbReference type="Proteomes" id="UP001183006">
    <property type="component" value="Chromosome"/>
</dbReference>
<proteinExistence type="predicted"/>
<protein>
    <submittedName>
        <fullName evidence="1">Uncharacterized protein</fullName>
    </submittedName>
</protein>
<keyword evidence="2" id="KW-1185">Reference proteome</keyword>
<organism evidence="1 2">
    <name type="scientific">Methanolobus mangrovi</name>
    <dbReference type="NCBI Taxonomy" id="3072977"/>
    <lineage>
        <taxon>Archaea</taxon>
        <taxon>Methanobacteriati</taxon>
        <taxon>Methanobacteriota</taxon>
        <taxon>Stenosarchaea group</taxon>
        <taxon>Methanomicrobia</taxon>
        <taxon>Methanosarcinales</taxon>
        <taxon>Methanosarcinaceae</taxon>
        <taxon>Methanolobus</taxon>
    </lineage>
</organism>
<name>A0AA51UGV7_9EURY</name>
<accession>A0AA51UGV7</accession>